<dbReference type="Gene3D" id="3.20.20.140">
    <property type="entry name" value="Metal-dependent hydrolases"/>
    <property type="match status" value="2"/>
</dbReference>
<dbReference type="Proteomes" id="UP000799757">
    <property type="component" value="Unassembled WGS sequence"/>
</dbReference>
<protein>
    <submittedName>
        <fullName evidence="4">Metal dependent amidohydrolase</fullName>
    </submittedName>
</protein>
<feature type="domain" description="Amidohydrolase-related" evidence="3">
    <location>
        <begin position="265"/>
        <end position="415"/>
    </location>
</feature>
<dbReference type="AlphaFoldDB" id="A0A6A6XTZ1"/>
<dbReference type="EMBL" id="MU001757">
    <property type="protein sequence ID" value="KAF2799869.1"/>
    <property type="molecule type" value="Genomic_DNA"/>
</dbReference>
<keyword evidence="5" id="KW-1185">Reference proteome</keyword>
<dbReference type="OrthoDB" id="194468at2759"/>
<organism evidence="4 5">
    <name type="scientific">Melanomma pulvis-pyrius CBS 109.77</name>
    <dbReference type="NCBI Taxonomy" id="1314802"/>
    <lineage>
        <taxon>Eukaryota</taxon>
        <taxon>Fungi</taxon>
        <taxon>Dikarya</taxon>
        <taxon>Ascomycota</taxon>
        <taxon>Pezizomycotina</taxon>
        <taxon>Dothideomycetes</taxon>
        <taxon>Pleosporomycetidae</taxon>
        <taxon>Pleosporales</taxon>
        <taxon>Melanommataceae</taxon>
        <taxon>Melanomma</taxon>
    </lineage>
</organism>
<gene>
    <name evidence="4" type="ORF">K505DRAFT_293941</name>
</gene>
<proteinExistence type="predicted"/>
<dbReference type="GO" id="GO:0016810">
    <property type="term" value="F:hydrolase activity, acting on carbon-nitrogen (but not peptide) bonds"/>
    <property type="evidence" value="ECO:0007669"/>
    <property type="project" value="InterPro"/>
</dbReference>
<dbReference type="PANTHER" id="PTHR43794">
    <property type="entry name" value="AMINOHYDROLASE SSNA-RELATED"/>
    <property type="match status" value="1"/>
</dbReference>
<name>A0A6A6XTZ1_9PLEO</name>
<evidence type="ECO:0000313" key="5">
    <source>
        <dbReference type="Proteomes" id="UP000799757"/>
    </source>
</evidence>
<feature type="chain" id="PRO_5025638112" evidence="2">
    <location>
        <begin position="24"/>
        <end position="481"/>
    </location>
</feature>
<reference evidence="4" key="1">
    <citation type="journal article" date="2020" name="Stud. Mycol.">
        <title>101 Dothideomycetes genomes: a test case for predicting lifestyles and emergence of pathogens.</title>
        <authorList>
            <person name="Haridas S."/>
            <person name="Albert R."/>
            <person name="Binder M."/>
            <person name="Bloem J."/>
            <person name="Labutti K."/>
            <person name="Salamov A."/>
            <person name="Andreopoulos B."/>
            <person name="Baker S."/>
            <person name="Barry K."/>
            <person name="Bills G."/>
            <person name="Bluhm B."/>
            <person name="Cannon C."/>
            <person name="Castanera R."/>
            <person name="Culley D."/>
            <person name="Daum C."/>
            <person name="Ezra D."/>
            <person name="Gonzalez J."/>
            <person name="Henrissat B."/>
            <person name="Kuo A."/>
            <person name="Liang C."/>
            <person name="Lipzen A."/>
            <person name="Lutzoni F."/>
            <person name="Magnuson J."/>
            <person name="Mondo S."/>
            <person name="Nolan M."/>
            <person name="Ohm R."/>
            <person name="Pangilinan J."/>
            <person name="Park H.-J."/>
            <person name="Ramirez L."/>
            <person name="Alfaro M."/>
            <person name="Sun H."/>
            <person name="Tritt A."/>
            <person name="Yoshinaga Y."/>
            <person name="Zwiers L.-H."/>
            <person name="Turgeon B."/>
            <person name="Goodwin S."/>
            <person name="Spatafora J."/>
            <person name="Crous P."/>
            <person name="Grigoriev I."/>
        </authorList>
    </citation>
    <scope>NUCLEOTIDE SEQUENCE</scope>
    <source>
        <strain evidence="4">CBS 109.77</strain>
    </source>
</reference>
<evidence type="ECO:0000259" key="3">
    <source>
        <dbReference type="Pfam" id="PF01979"/>
    </source>
</evidence>
<dbReference type="SUPFAM" id="SSF51556">
    <property type="entry name" value="Metallo-dependent hydrolases"/>
    <property type="match status" value="1"/>
</dbReference>
<dbReference type="InterPro" id="IPR032466">
    <property type="entry name" value="Metal_Hydrolase"/>
</dbReference>
<sequence>MGTFSPIFAILLSLLSLSQIAHAACKLIHKGKSSDLLLKGTLLTSAGAIHDTHVLVQSSKITYVGNGSNMPHRAALHAQVLECYDSVISPGFINTHEHIEYSTINPLPDIGERDNHRHDWRKGLRNHTLRQAEVNGTMANATMWGELRHIFSGTTSIIGGGMVSGLARNLDFVAGLEEGLVAPAAVWDTFPLEDVAGILRNGNCDYGLFPIDRETAGKYNRYLAHVSEGIDAEARNEFKCLSNSTFDTIPLPAGGGLSTDIIAPNLALVHALGLSELDFDLVAARGAMVVWSPRSNVFLYGKTLDVSYLLAAGITVALGTDWLPSGSATMAREAVCAVDVMKRSYNVTLEPKTLWEMATINAAKVAGLEMHVGSIEVGKVADIVVIGRGKEKDPFAQAVYAATENIELVVRGGKVLVAGPGLEELAEGDCELVLFGNVRKTVCVRSEIGVSFRDLRNNLGGVYPAVLPGVPKDEPTCVPTR</sequence>
<accession>A0A6A6XTZ1</accession>
<dbReference type="Gene3D" id="2.30.40.10">
    <property type="entry name" value="Urease, subunit C, domain 1"/>
    <property type="match status" value="1"/>
</dbReference>
<evidence type="ECO:0000256" key="1">
    <source>
        <dbReference type="ARBA" id="ARBA00022801"/>
    </source>
</evidence>
<keyword evidence="2" id="KW-0732">Signal</keyword>
<dbReference type="Pfam" id="PF01979">
    <property type="entry name" value="Amidohydro_1"/>
    <property type="match status" value="1"/>
</dbReference>
<feature type="signal peptide" evidence="2">
    <location>
        <begin position="1"/>
        <end position="23"/>
    </location>
</feature>
<dbReference type="SUPFAM" id="SSF51338">
    <property type="entry name" value="Composite domain of metallo-dependent hydrolases"/>
    <property type="match status" value="1"/>
</dbReference>
<dbReference type="InterPro" id="IPR050287">
    <property type="entry name" value="MTA/SAH_deaminase"/>
</dbReference>
<evidence type="ECO:0000313" key="4">
    <source>
        <dbReference type="EMBL" id="KAF2799869.1"/>
    </source>
</evidence>
<dbReference type="InterPro" id="IPR006680">
    <property type="entry name" value="Amidohydro-rel"/>
</dbReference>
<dbReference type="InterPro" id="IPR011059">
    <property type="entry name" value="Metal-dep_hydrolase_composite"/>
</dbReference>
<evidence type="ECO:0000256" key="2">
    <source>
        <dbReference type="SAM" id="SignalP"/>
    </source>
</evidence>
<dbReference type="PANTHER" id="PTHR43794:SF11">
    <property type="entry name" value="AMIDOHYDROLASE-RELATED DOMAIN-CONTAINING PROTEIN"/>
    <property type="match status" value="1"/>
</dbReference>
<keyword evidence="1" id="KW-0378">Hydrolase</keyword>